<gene>
    <name evidence="2" type="ORF">CLAFUR5_13256</name>
</gene>
<reference evidence="2" key="1">
    <citation type="submission" date="2021-12" db="EMBL/GenBank/DDBJ databases">
        <authorList>
            <person name="Zaccaron A."/>
            <person name="Stergiopoulos I."/>
        </authorList>
    </citation>
    <scope>NUCLEOTIDE SEQUENCE</scope>
    <source>
        <strain evidence="2">Race5_Kim</strain>
    </source>
</reference>
<evidence type="ECO:0000313" key="3">
    <source>
        <dbReference type="Proteomes" id="UP000756132"/>
    </source>
</evidence>
<dbReference type="AlphaFoldDB" id="A0A9Q8PKE3"/>
<evidence type="ECO:0000313" key="2">
    <source>
        <dbReference type="EMBL" id="UJO24050.1"/>
    </source>
</evidence>
<dbReference type="EMBL" id="CP090173">
    <property type="protein sequence ID" value="UJO24050.1"/>
    <property type="molecule type" value="Genomic_DNA"/>
</dbReference>
<reference evidence="2" key="2">
    <citation type="journal article" date="2022" name="Microb. Genom.">
        <title>A chromosome-scale genome assembly of the tomato pathogen Cladosporium fulvum reveals a compartmentalized genome architecture and the presence of a dispensable chromosome.</title>
        <authorList>
            <person name="Zaccaron A.Z."/>
            <person name="Chen L.H."/>
            <person name="Samaras A."/>
            <person name="Stergiopoulos I."/>
        </authorList>
    </citation>
    <scope>NUCLEOTIDE SEQUENCE</scope>
    <source>
        <strain evidence="2">Race5_Kim</strain>
    </source>
</reference>
<evidence type="ECO:0000256" key="1">
    <source>
        <dbReference type="SAM" id="MobiDB-lite"/>
    </source>
</evidence>
<accession>A0A9Q8PKE3</accession>
<organism evidence="2 3">
    <name type="scientific">Passalora fulva</name>
    <name type="common">Tomato leaf mold</name>
    <name type="synonym">Cladosporium fulvum</name>
    <dbReference type="NCBI Taxonomy" id="5499"/>
    <lineage>
        <taxon>Eukaryota</taxon>
        <taxon>Fungi</taxon>
        <taxon>Dikarya</taxon>
        <taxon>Ascomycota</taxon>
        <taxon>Pezizomycotina</taxon>
        <taxon>Dothideomycetes</taxon>
        <taxon>Dothideomycetidae</taxon>
        <taxon>Mycosphaerellales</taxon>
        <taxon>Mycosphaerellaceae</taxon>
        <taxon>Fulvia</taxon>
    </lineage>
</organism>
<feature type="region of interest" description="Disordered" evidence="1">
    <location>
        <begin position="100"/>
        <end position="123"/>
    </location>
</feature>
<feature type="region of interest" description="Disordered" evidence="1">
    <location>
        <begin position="1"/>
        <end position="28"/>
    </location>
</feature>
<feature type="compositionally biased region" description="Basic and acidic residues" evidence="1">
    <location>
        <begin position="1"/>
        <end position="20"/>
    </location>
</feature>
<dbReference type="GeneID" id="71993134"/>
<proteinExistence type="predicted"/>
<dbReference type="KEGG" id="ffu:CLAFUR5_13256"/>
<sequence>MRSPDGVHDVDEIRKLRDGGTRAMPEGDVSKALKDRICPFCGKNCKPGKLGPHLDRFVNPKKGRKLKSPDGVHDVEEIRKLRTGPNRDWRSATFQNLVEERLPTPVSNPNETAPMAASPRGRP</sequence>
<name>A0A9Q8PKE3_PASFU</name>
<feature type="region of interest" description="Disordered" evidence="1">
    <location>
        <begin position="49"/>
        <end position="71"/>
    </location>
</feature>
<dbReference type="OrthoDB" id="3905365at2759"/>
<dbReference type="RefSeq" id="XP_047768416.1">
    <property type="nucleotide sequence ID" value="XM_047912404.1"/>
</dbReference>
<dbReference type="Proteomes" id="UP000756132">
    <property type="component" value="Chromosome 11"/>
</dbReference>
<protein>
    <submittedName>
        <fullName evidence="2">Uncharacterized protein</fullName>
    </submittedName>
</protein>
<keyword evidence="3" id="KW-1185">Reference proteome</keyword>